<dbReference type="Gene3D" id="1.10.10.60">
    <property type="entry name" value="Homeodomain-like"/>
    <property type="match status" value="1"/>
</dbReference>
<keyword evidence="1" id="KW-0805">Transcription regulation</keyword>
<dbReference type="InterPro" id="IPR018060">
    <property type="entry name" value="HTH_AraC"/>
</dbReference>
<organism evidence="6 7">
    <name type="scientific">Marinobacter panjinensis</name>
    <dbReference type="NCBI Taxonomy" id="2576384"/>
    <lineage>
        <taxon>Bacteria</taxon>
        <taxon>Pseudomonadati</taxon>
        <taxon>Pseudomonadota</taxon>
        <taxon>Gammaproteobacteria</taxon>
        <taxon>Pseudomonadales</taxon>
        <taxon>Marinobacteraceae</taxon>
        <taxon>Marinobacter</taxon>
    </lineage>
</organism>
<comment type="caution">
    <text evidence="6">The sequence shown here is derived from an EMBL/GenBank/DDBJ whole genome shotgun (WGS) entry which is preliminary data.</text>
</comment>
<dbReference type="Proteomes" id="UP000308488">
    <property type="component" value="Unassembled WGS sequence"/>
</dbReference>
<accession>A0A4U6QZW9</accession>
<dbReference type="PANTHER" id="PTHR43280:SF29">
    <property type="entry name" value="ARAC-FAMILY TRANSCRIPTIONAL REGULATOR"/>
    <property type="match status" value="1"/>
</dbReference>
<keyword evidence="4" id="KW-0812">Transmembrane</keyword>
<evidence type="ECO:0000256" key="4">
    <source>
        <dbReference type="SAM" id="Phobius"/>
    </source>
</evidence>
<dbReference type="InterPro" id="IPR009057">
    <property type="entry name" value="Homeodomain-like_sf"/>
</dbReference>
<evidence type="ECO:0000256" key="2">
    <source>
        <dbReference type="ARBA" id="ARBA00023125"/>
    </source>
</evidence>
<dbReference type="SUPFAM" id="SSF46689">
    <property type="entry name" value="Homeodomain-like"/>
    <property type="match status" value="1"/>
</dbReference>
<dbReference type="PROSITE" id="PS01124">
    <property type="entry name" value="HTH_ARAC_FAMILY_2"/>
    <property type="match status" value="1"/>
</dbReference>
<dbReference type="AlphaFoldDB" id="A0A4U6QZW9"/>
<name>A0A4U6QZW9_9GAMM</name>
<feature type="transmembrane region" description="Helical" evidence="4">
    <location>
        <begin position="214"/>
        <end position="234"/>
    </location>
</feature>
<dbReference type="Pfam" id="PF12833">
    <property type="entry name" value="HTH_18"/>
    <property type="match status" value="1"/>
</dbReference>
<feature type="transmembrane region" description="Helical" evidence="4">
    <location>
        <begin position="139"/>
        <end position="162"/>
    </location>
</feature>
<feature type="transmembrane region" description="Helical" evidence="4">
    <location>
        <begin position="66"/>
        <end position="88"/>
    </location>
</feature>
<reference evidence="6 7" key="1">
    <citation type="submission" date="2019-05" db="EMBL/GenBank/DDBJ databases">
        <title>Marinobacter panjinensis sp. nov., a moderately halophilic bacterium isolated from sea tidal flat environment.</title>
        <authorList>
            <person name="Yang W."/>
            <person name="An M."/>
            <person name="He W."/>
            <person name="Luo X."/>
            <person name="Zhu L."/>
            <person name="Chen G."/>
            <person name="Zhang Y."/>
            <person name="Wang Y."/>
        </authorList>
    </citation>
    <scope>NUCLEOTIDE SEQUENCE [LARGE SCALE GENOMIC DNA]</scope>
    <source>
        <strain evidence="6 7">PJ-16</strain>
    </source>
</reference>
<keyword evidence="3" id="KW-0804">Transcription</keyword>
<evidence type="ECO:0000313" key="6">
    <source>
        <dbReference type="EMBL" id="TKV66944.1"/>
    </source>
</evidence>
<keyword evidence="4" id="KW-0472">Membrane</keyword>
<feature type="transmembrane region" description="Helical" evidence="4">
    <location>
        <begin position="183"/>
        <end position="208"/>
    </location>
</feature>
<dbReference type="GO" id="GO:0003700">
    <property type="term" value="F:DNA-binding transcription factor activity"/>
    <property type="evidence" value="ECO:0007669"/>
    <property type="project" value="InterPro"/>
</dbReference>
<keyword evidence="2" id="KW-0238">DNA-binding</keyword>
<proteinExistence type="predicted"/>
<dbReference type="SMART" id="SM00342">
    <property type="entry name" value="HTH_ARAC"/>
    <property type="match status" value="1"/>
</dbReference>
<gene>
    <name evidence="6" type="ORF">FDP08_01995</name>
</gene>
<dbReference type="GO" id="GO:0043565">
    <property type="term" value="F:sequence-specific DNA binding"/>
    <property type="evidence" value="ECO:0007669"/>
    <property type="project" value="InterPro"/>
</dbReference>
<feature type="domain" description="HTH araC/xylS-type" evidence="5">
    <location>
        <begin position="264"/>
        <end position="371"/>
    </location>
</feature>
<dbReference type="RefSeq" id="WP_137434366.1">
    <property type="nucleotide sequence ID" value="NZ_JANRHC010000004.1"/>
</dbReference>
<keyword evidence="4" id="KW-1133">Transmembrane helix</keyword>
<sequence>MYLTLTDLVLLTSIIQSLSLAIFLLLPSNVGLVSNRLLVATLVFFAAGLGEIFLYSSGLALEHPNFAYLGTLIGLLQAGTLYLYAQSLMYQDFRLRKEHLVHTLLFWVVGAIFLVEYYLQPTGTKVRILLERDHPGVLTSPLLAVAIHAVFLGYLYATIRAITRFGIGLRQIFSSIENKQLAWLRMLLIGYAVAWTVSMLYCLTAHVFRNAPGTEWVAGAGAVTGFVFINFLMVNSLRQPVIFSGLAADQAALLAEETAPQFDQALKDRLEWQMREKKPHLYSNLTLEQLARKVDAPPREVSRVINQGFGCNFFEFVSSHRLEEAKARLADPANTSNILQVMYDSGFNSKSVFNTAFKNDTGLTPSEYRHRALHGNIGDEPQP</sequence>
<dbReference type="EMBL" id="SZYH01000001">
    <property type="protein sequence ID" value="TKV66944.1"/>
    <property type="molecule type" value="Genomic_DNA"/>
</dbReference>
<dbReference type="OrthoDB" id="345413at2"/>
<feature type="transmembrane region" description="Helical" evidence="4">
    <location>
        <begin position="38"/>
        <end position="60"/>
    </location>
</feature>
<evidence type="ECO:0000313" key="7">
    <source>
        <dbReference type="Proteomes" id="UP000308488"/>
    </source>
</evidence>
<evidence type="ECO:0000256" key="3">
    <source>
        <dbReference type="ARBA" id="ARBA00023163"/>
    </source>
</evidence>
<protein>
    <submittedName>
        <fullName evidence="6">Helix-turn-helix domain-containing protein</fullName>
    </submittedName>
</protein>
<dbReference type="PANTHER" id="PTHR43280">
    <property type="entry name" value="ARAC-FAMILY TRANSCRIPTIONAL REGULATOR"/>
    <property type="match status" value="1"/>
</dbReference>
<keyword evidence="7" id="KW-1185">Reference proteome</keyword>
<feature type="transmembrane region" description="Helical" evidence="4">
    <location>
        <begin position="6"/>
        <end position="26"/>
    </location>
</feature>
<feature type="transmembrane region" description="Helical" evidence="4">
    <location>
        <begin position="100"/>
        <end position="119"/>
    </location>
</feature>
<evidence type="ECO:0000259" key="5">
    <source>
        <dbReference type="PROSITE" id="PS01124"/>
    </source>
</evidence>
<evidence type="ECO:0000256" key="1">
    <source>
        <dbReference type="ARBA" id="ARBA00023015"/>
    </source>
</evidence>